<dbReference type="InterPro" id="IPR014710">
    <property type="entry name" value="RmlC-like_jellyroll"/>
</dbReference>
<evidence type="ECO:0000313" key="3">
    <source>
        <dbReference type="EMBL" id="CAI2380611.1"/>
    </source>
</evidence>
<dbReference type="PROSITE" id="PS50042">
    <property type="entry name" value="CNMP_BINDING_3"/>
    <property type="match status" value="1"/>
</dbReference>
<feature type="compositionally biased region" description="Polar residues" evidence="1">
    <location>
        <begin position="460"/>
        <end position="526"/>
    </location>
</feature>
<sequence>MNRASFEKVMMIIKRRENDIIVKFLERYRYIYPLTYQTKIKLGYFLKEIECVIGQEIYKEGDDSNYIYLIKSGEFEIQKNMYTCKDPERTISFLKFTQMWSSILHKKKNPDLLGMINERTQICFTEDQDHLENLKYQVKDATIQKIRVAVKAQGEQFGANDCYFGCPYRTQSVKCVSPKGVIYQIDSKVLIQRVKQNNKDLKDIIMGNINLVERQIQNFAKVKKTEIYPAYFSNNLVEYEASSLNESSERDPCTPKSMRSNCSSLKKISTFTDKSSKQIPILSKAPKHSSLCKLHSLSPELANEKEEVKPLEYSEIRSEISFSEDNEGENSPNSKLNTNSVEGSLRAKMQIRPSNIEISERQLDFLIHNYRSSNDRKHSMYRLHKNVKGTKKSLGALNIPNMDKSKSTFLNNIESLKINKNFMLDFDSKDPTSLVSESITSEESYFIKINQEEPDKSRRIQSGSKSTSNKRNLNKSSKVNSIIQDRSGFSSEKLNSPLEQENASLGRHSQSKFNPNSITDKGNSNKSESETEKPLSFDLKEHTVEDLTELPEELRDIVPMKSILVTSLQNTNEMLDSTKEERQRWKGVIQPILIKQSEVHTNFPTSSSVKNFYRTPRRQIKANQCLRGNKVPLFSTLNMNSRNSNMSSIGGSQRLLSPLQSINTKFVMNKKEKIKSPVPKLNEKIFPINKTNEILMNSQKDYSLPASPRTLIQKKNKSMKNTDSVEATQNIPDSTKEIQTKCKNYNSNCEIVNNTAKRGKINTKAPAEFHYTPGHVFKQPIVKFQYKKEEVGYNLPHIVMPKPSFETLQELNFTSPKPRKIQQSILQADKCGFSKSNFSSRMKSNHDKFFIFNHTSSKSLSAGKKKLKSKKQVVKDTKTPIKKHLLPLFKTKSQTKKGFTLNSLFKAKKQDSESLEEITQIRQKCAKFMKNNQN</sequence>
<evidence type="ECO:0000256" key="1">
    <source>
        <dbReference type="SAM" id="MobiDB-lite"/>
    </source>
</evidence>
<evidence type="ECO:0000259" key="2">
    <source>
        <dbReference type="PROSITE" id="PS50042"/>
    </source>
</evidence>
<feature type="compositionally biased region" description="Basic and acidic residues" evidence="1">
    <location>
        <begin position="527"/>
        <end position="536"/>
    </location>
</feature>
<dbReference type="InterPro" id="IPR018490">
    <property type="entry name" value="cNMP-bd_dom_sf"/>
</dbReference>
<proteinExistence type="predicted"/>
<name>A0AAD1XXX1_EUPCR</name>
<reference evidence="3" key="1">
    <citation type="submission" date="2023-07" db="EMBL/GenBank/DDBJ databases">
        <authorList>
            <consortium name="AG Swart"/>
            <person name="Singh M."/>
            <person name="Singh A."/>
            <person name="Seah K."/>
            <person name="Emmerich C."/>
        </authorList>
    </citation>
    <scope>NUCLEOTIDE SEQUENCE</scope>
    <source>
        <strain evidence="3">DP1</strain>
    </source>
</reference>
<feature type="region of interest" description="Disordered" evidence="1">
    <location>
        <begin position="450"/>
        <end position="536"/>
    </location>
</feature>
<keyword evidence="4" id="KW-1185">Reference proteome</keyword>
<dbReference type="Proteomes" id="UP001295684">
    <property type="component" value="Unassembled WGS sequence"/>
</dbReference>
<comment type="caution">
    <text evidence="3">The sequence shown here is derived from an EMBL/GenBank/DDBJ whole genome shotgun (WGS) entry which is preliminary data.</text>
</comment>
<dbReference type="EMBL" id="CAMPGE010022576">
    <property type="protein sequence ID" value="CAI2380611.1"/>
    <property type="molecule type" value="Genomic_DNA"/>
</dbReference>
<dbReference type="Gene3D" id="2.60.120.10">
    <property type="entry name" value="Jelly Rolls"/>
    <property type="match status" value="1"/>
</dbReference>
<protein>
    <recommendedName>
        <fullName evidence="2">Cyclic nucleotide-binding domain-containing protein</fullName>
    </recommendedName>
</protein>
<gene>
    <name evidence="3" type="ORF">ECRASSUSDP1_LOCUS22047</name>
</gene>
<feature type="domain" description="Cyclic nucleotide-binding" evidence="2">
    <location>
        <begin position="54"/>
        <end position="77"/>
    </location>
</feature>
<organism evidence="3 4">
    <name type="scientific">Euplotes crassus</name>
    <dbReference type="NCBI Taxonomy" id="5936"/>
    <lineage>
        <taxon>Eukaryota</taxon>
        <taxon>Sar</taxon>
        <taxon>Alveolata</taxon>
        <taxon>Ciliophora</taxon>
        <taxon>Intramacronucleata</taxon>
        <taxon>Spirotrichea</taxon>
        <taxon>Hypotrichia</taxon>
        <taxon>Euplotida</taxon>
        <taxon>Euplotidae</taxon>
        <taxon>Moneuplotes</taxon>
    </lineage>
</organism>
<accession>A0AAD1XXX1</accession>
<dbReference type="SUPFAM" id="SSF51206">
    <property type="entry name" value="cAMP-binding domain-like"/>
    <property type="match status" value="1"/>
</dbReference>
<dbReference type="AlphaFoldDB" id="A0AAD1XXX1"/>
<evidence type="ECO:0000313" key="4">
    <source>
        <dbReference type="Proteomes" id="UP001295684"/>
    </source>
</evidence>
<dbReference type="InterPro" id="IPR000595">
    <property type="entry name" value="cNMP-bd_dom"/>
</dbReference>